<name>A0AA40ECA1_9PEZI</name>
<reference evidence="1" key="1">
    <citation type="submission" date="2023-06" db="EMBL/GenBank/DDBJ databases">
        <title>Genome-scale phylogeny and comparative genomics of the fungal order Sordariales.</title>
        <authorList>
            <consortium name="Lawrence Berkeley National Laboratory"/>
            <person name="Hensen N."/>
            <person name="Bonometti L."/>
            <person name="Westerberg I."/>
            <person name="Brannstrom I.O."/>
            <person name="Guillou S."/>
            <person name="Cros-Aarteil S."/>
            <person name="Calhoun S."/>
            <person name="Haridas S."/>
            <person name="Kuo A."/>
            <person name="Mondo S."/>
            <person name="Pangilinan J."/>
            <person name="Riley R."/>
            <person name="Labutti K."/>
            <person name="Andreopoulos B."/>
            <person name="Lipzen A."/>
            <person name="Chen C."/>
            <person name="Yanf M."/>
            <person name="Daum C."/>
            <person name="Ng V."/>
            <person name="Clum A."/>
            <person name="Steindorff A."/>
            <person name="Ohm R."/>
            <person name="Martin F."/>
            <person name="Silar P."/>
            <person name="Natvig D."/>
            <person name="Lalanne C."/>
            <person name="Gautier V."/>
            <person name="Ament-Velasquez S.L."/>
            <person name="Kruys A."/>
            <person name="Hutchinson M.I."/>
            <person name="Powell A.J."/>
            <person name="Barry K."/>
            <person name="Miller A.N."/>
            <person name="Grigoriev I.V."/>
            <person name="Debuchy R."/>
            <person name="Gladieux P."/>
            <person name="Thoren M.H."/>
            <person name="Johannesson H."/>
        </authorList>
    </citation>
    <scope>NUCLEOTIDE SEQUENCE</scope>
    <source>
        <strain evidence="1">SMH4607-1</strain>
    </source>
</reference>
<gene>
    <name evidence="1" type="ORF">B0H67DRAFT_560741</name>
</gene>
<dbReference type="EMBL" id="JAUKUA010000001">
    <property type="protein sequence ID" value="KAK0730098.1"/>
    <property type="molecule type" value="Genomic_DNA"/>
</dbReference>
<evidence type="ECO:0000313" key="2">
    <source>
        <dbReference type="Proteomes" id="UP001172102"/>
    </source>
</evidence>
<proteinExistence type="predicted"/>
<protein>
    <submittedName>
        <fullName evidence="1">Uncharacterized protein</fullName>
    </submittedName>
</protein>
<organism evidence="1 2">
    <name type="scientific">Lasiosphaeris hirsuta</name>
    <dbReference type="NCBI Taxonomy" id="260670"/>
    <lineage>
        <taxon>Eukaryota</taxon>
        <taxon>Fungi</taxon>
        <taxon>Dikarya</taxon>
        <taxon>Ascomycota</taxon>
        <taxon>Pezizomycotina</taxon>
        <taxon>Sordariomycetes</taxon>
        <taxon>Sordariomycetidae</taxon>
        <taxon>Sordariales</taxon>
        <taxon>Lasiosphaeriaceae</taxon>
        <taxon>Lasiosphaeris</taxon>
    </lineage>
</organism>
<dbReference type="Proteomes" id="UP001172102">
    <property type="component" value="Unassembled WGS sequence"/>
</dbReference>
<accession>A0AA40ECA1</accession>
<sequence length="138" mass="14975">MLGGGDEPWSRSSPSICIHLQLKGEDGAHLRLQACGPRIGGRCRCGGRAQIKTGSENYTGGQGGSGTRGPVRAAINRVMPAHQVLQEDSALAEPLRGVWVDEYEPGLERVRTEEEWRQFVTNTDAEHIPSHGYSCHVA</sequence>
<keyword evidence="2" id="KW-1185">Reference proteome</keyword>
<comment type="caution">
    <text evidence="1">The sequence shown here is derived from an EMBL/GenBank/DDBJ whole genome shotgun (WGS) entry which is preliminary data.</text>
</comment>
<evidence type="ECO:0000313" key="1">
    <source>
        <dbReference type="EMBL" id="KAK0730098.1"/>
    </source>
</evidence>
<dbReference type="AlphaFoldDB" id="A0AA40ECA1"/>